<evidence type="ECO:0000313" key="3">
    <source>
        <dbReference type="Proteomes" id="UP000486351"/>
    </source>
</evidence>
<comment type="caution">
    <text evidence="2">The sequence shown here is derived from an EMBL/GenBank/DDBJ whole genome shotgun (WGS) entry which is preliminary data.</text>
</comment>
<evidence type="ECO:0000313" key="2">
    <source>
        <dbReference type="EMBL" id="KAE9332454.1"/>
    </source>
</evidence>
<evidence type="ECO:0008006" key="4">
    <source>
        <dbReference type="Google" id="ProtNLM"/>
    </source>
</evidence>
<dbReference type="Proteomes" id="UP000486351">
    <property type="component" value="Unassembled WGS sequence"/>
</dbReference>
<accession>A0A6G0RFR7</accession>
<sequence length="82" mass="8817">MHQANLAALFASVSSGLTLLTCATSVPSLTRRCRVALGTLHAITAERSVLRWSIGVTRSCSVFADKSVIGRPRSSRRANDFL</sequence>
<feature type="signal peptide" evidence="1">
    <location>
        <begin position="1"/>
        <end position="23"/>
    </location>
</feature>
<organism evidence="2 3">
    <name type="scientific">Phytophthora fragariae</name>
    <dbReference type="NCBI Taxonomy" id="53985"/>
    <lineage>
        <taxon>Eukaryota</taxon>
        <taxon>Sar</taxon>
        <taxon>Stramenopiles</taxon>
        <taxon>Oomycota</taxon>
        <taxon>Peronosporomycetes</taxon>
        <taxon>Peronosporales</taxon>
        <taxon>Peronosporaceae</taxon>
        <taxon>Phytophthora</taxon>
    </lineage>
</organism>
<dbReference type="EMBL" id="QXFY01000948">
    <property type="protein sequence ID" value="KAE9332454.1"/>
    <property type="molecule type" value="Genomic_DNA"/>
</dbReference>
<proteinExistence type="predicted"/>
<gene>
    <name evidence="2" type="ORF">PF008_g14939</name>
</gene>
<name>A0A6G0RFR7_9STRA</name>
<reference evidence="2 3" key="1">
    <citation type="submission" date="2018-09" db="EMBL/GenBank/DDBJ databases">
        <title>Genomic investigation of the strawberry pathogen Phytophthora fragariae indicates pathogenicity is determined by transcriptional variation in three key races.</title>
        <authorList>
            <person name="Adams T.M."/>
            <person name="Armitage A.D."/>
            <person name="Sobczyk M.K."/>
            <person name="Bates H.J."/>
            <person name="Dunwell J.M."/>
            <person name="Nellist C.F."/>
            <person name="Harrison R.J."/>
        </authorList>
    </citation>
    <scope>NUCLEOTIDE SEQUENCE [LARGE SCALE GENOMIC DNA]</scope>
    <source>
        <strain evidence="2 3">NOV-77</strain>
    </source>
</reference>
<protein>
    <recommendedName>
        <fullName evidence="4">Secreted protein</fullName>
    </recommendedName>
</protein>
<feature type="chain" id="PRO_5026089679" description="Secreted protein" evidence="1">
    <location>
        <begin position="24"/>
        <end position="82"/>
    </location>
</feature>
<dbReference type="AlphaFoldDB" id="A0A6G0RFR7"/>
<evidence type="ECO:0000256" key="1">
    <source>
        <dbReference type="SAM" id="SignalP"/>
    </source>
</evidence>
<keyword evidence="1" id="KW-0732">Signal</keyword>